<evidence type="ECO:0000313" key="3">
    <source>
        <dbReference type="EMBL" id="GIM02458.1"/>
    </source>
</evidence>
<feature type="chain" id="PRO_5036271578" evidence="1">
    <location>
        <begin position="25"/>
        <end position="417"/>
    </location>
</feature>
<evidence type="ECO:0000256" key="1">
    <source>
        <dbReference type="SAM" id="SignalP"/>
    </source>
</evidence>
<dbReference type="SUPFAM" id="SSF53474">
    <property type="entry name" value="alpha/beta-Hydrolases"/>
    <property type="match status" value="1"/>
</dbReference>
<dbReference type="OrthoDB" id="10022521at2759"/>
<dbReference type="EMBL" id="BNCP01000069">
    <property type="protein sequence ID" value="GIL91814.1"/>
    <property type="molecule type" value="Genomic_DNA"/>
</dbReference>
<proteinExistence type="predicted"/>
<dbReference type="InterPro" id="IPR029058">
    <property type="entry name" value="AB_hydrolase_fold"/>
</dbReference>
<feature type="signal peptide" evidence="1">
    <location>
        <begin position="1"/>
        <end position="24"/>
    </location>
</feature>
<sequence>MRLPMLRFVIAAALLAVFILNLSSKHLRPVFGSTNYAGKVLEPTRGSNDARRVVRGHFGSIGDELLGGRPAPNSKAAGGNTPYSLLSKSMHLLSGGKYEEIEGVEAVWQAPPTGAPRRGVMFIAHGCNHGAIDWWPSSPSCPQCIGLPEELNLTLHCLLRGYAVVAVSSAARRASRCWQSIFGGGGDPWDYNQGSSPVDWMRVRRVLDVVLPREGLSSLPLFALGASSGGAFALGLPLVMPGRFSGLGVQIMGGPPGLLQRYRTLNQSAPWPPTLFVHMPRDTNLAQLVTENIRELQDGNVRTREIRVRPQPLTPLYLTQRCAPEVDEQTSRELYDALKAAGYLDARDYLRFNPRSQHGGGWRGILKEAGLAGLERLRLQPEVSPIAEELNLLYAGHELCSETTTDMLDWFEGVMGS</sequence>
<evidence type="ECO:0000313" key="4">
    <source>
        <dbReference type="Proteomes" id="UP000747110"/>
    </source>
</evidence>
<accession>A0A8J4D2U2</accession>
<dbReference type="Gene3D" id="3.40.50.1820">
    <property type="entry name" value="alpha/beta hydrolase"/>
    <property type="match status" value="1"/>
</dbReference>
<comment type="caution">
    <text evidence="2">The sequence shown here is derived from an EMBL/GenBank/DDBJ whole genome shotgun (WGS) entry which is preliminary data.</text>
</comment>
<keyword evidence="4" id="KW-1185">Reference proteome</keyword>
<dbReference type="EMBL" id="BNCQ01000011">
    <property type="protein sequence ID" value="GIM02458.1"/>
    <property type="molecule type" value="Genomic_DNA"/>
</dbReference>
<reference evidence="2" key="1">
    <citation type="journal article" date="2021" name="Proc. Natl. Acad. Sci. U.S.A.">
        <title>Three genomes in the algal genus Volvox reveal the fate of a haploid sex-determining region after a transition to homothallism.</title>
        <authorList>
            <person name="Yamamoto K."/>
            <person name="Hamaji T."/>
            <person name="Kawai-Toyooka H."/>
            <person name="Matsuzaki R."/>
            <person name="Takahashi F."/>
            <person name="Nishimura Y."/>
            <person name="Kawachi M."/>
            <person name="Noguchi H."/>
            <person name="Minakuchi Y."/>
            <person name="Umen J.G."/>
            <person name="Toyoda A."/>
            <person name="Nozaki H."/>
        </authorList>
    </citation>
    <scope>NUCLEOTIDE SEQUENCE</scope>
    <source>
        <strain evidence="3">NIES-3785</strain>
        <strain evidence="2">NIES-3786</strain>
    </source>
</reference>
<protein>
    <submittedName>
        <fullName evidence="2">Uncharacterized protein</fullName>
    </submittedName>
</protein>
<dbReference type="Proteomes" id="UP000747110">
    <property type="component" value="Unassembled WGS sequence"/>
</dbReference>
<evidence type="ECO:0000313" key="2">
    <source>
        <dbReference type="EMBL" id="GIL91814.1"/>
    </source>
</evidence>
<dbReference type="PANTHER" id="PTHR35128:SF1">
    <property type="entry name" value="SECRETION-REGULATING GUANINE NUCLEOTIDE EXCHANGE FACTOR"/>
    <property type="match status" value="1"/>
</dbReference>
<name>A0A8J4D2U2_9CHLO</name>
<dbReference type="PANTHER" id="PTHR35128">
    <property type="entry name" value="SECRETION-REGULATING GUANINE NUCLEOTIDE EXCHANGE FACTOR"/>
    <property type="match status" value="1"/>
</dbReference>
<keyword evidence="1" id="KW-0732">Signal</keyword>
<gene>
    <name evidence="2" type="ORF">Vretifemale_19407</name>
    <name evidence="3" type="ORF">Vretimale_7313</name>
</gene>
<organism evidence="2 4">
    <name type="scientific">Volvox reticuliferus</name>
    <dbReference type="NCBI Taxonomy" id="1737510"/>
    <lineage>
        <taxon>Eukaryota</taxon>
        <taxon>Viridiplantae</taxon>
        <taxon>Chlorophyta</taxon>
        <taxon>core chlorophytes</taxon>
        <taxon>Chlorophyceae</taxon>
        <taxon>CS clade</taxon>
        <taxon>Chlamydomonadales</taxon>
        <taxon>Volvocaceae</taxon>
        <taxon>Volvox</taxon>
    </lineage>
</organism>
<dbReference type="Proteomes" id="UP000722791">
    <property type="component" value="Unassembled WGS sequence"/>
</dbReference>
<dbReference type="AlphaFoldDB" id="A0A8J4D2U2"/>